<organism evidence="2 3">
    <name type="scientific">Halorientalis regularis</name>
    <dbReference type="NCBI Taxonomy" id="660518"/>
    <lineage>
        <taxon>Archaea</taxon>
        <taxon>Methanobacteriati</taxon>
        <taxon>Methanobacteriota</taxon>
        <taxon>Stenosarchaea group</taxon>
        <taxon>Halobacteria</taxon>
        <taxon>Halobacteriales</taxon>
        <taxon>Haloarculaceae</taxon>
        <taxon>Halorientalis</taxon>
    </lineage>
</organism>
<proteinExistence type="predicted"/>
<reference evidence="3" key="1">
    <citation type="submission" date="2016-10" db="EMBL/GenBank/DDBJ databases">
        <authorList>
            <person name="Varghese N."/>
            <person name="Submissions S."/>
        </authorList>
    </citation>
    <scope>NUCLEOTIDE SEQUENCE [LARGE SCALE GENOMIC DNA]</scope>
    <source>
        <strain evidence="3">IBRC-M 10760</strain>
    </source>
</reference>
<evidence type="ECO:0000256" key="1">
    <source>
        <dbReference type="SAM" id="MobiDB-lite"/>
    </source>
</evidence>
<feature type="compositionally biased region" description="Polar residues" evidence="1">
    <location>
        <begin position="228"/>
        <end position="238"/>
    </location>
</feature>
<keyword evidence="3" id="KW-1185">Reference proteome</keyword>
<dbReference type="EMBL" id="FNBK01000009">
    <property type="protein sequence ID" value="SDF79110.1"/>
    <property type="molecule type" value="Genomic_DNA"/>
</dbReference>
<dbReference type="OrthoDB" id="242661at2157"/>
<sequence>MHATVRSRLFALGALAVLGLGLAGAGTAFGLTEPLSQMGSPAEFVVADGNVTLSADGESTTLVENVSDVRAVTIEETGDGQFTVRTREERPLTVAERERARSVALANETLRQKLDAMPAYELSVDPIQKLNATAVDQISLDSADSGDGSGEFTVESTGNSGDGSVTIVRDPTYVEGRAVVRVRRPDMTHPADLKYTADVNLTSGTVTDITDWDAIRREPESTGESRELNGTTITVDGS</sequence>
<dbReference type="RefSeq" id="WP_092693158.1">
    <property type="nucleotide sequence ID" value="NZ_FNBK01000009.1"/>
</dbReference>
<evidence type="ECO:0000313" key="3">
    <source>
        <dbReference type="Proteomes" id="UP000199076"/>
    </source>
</evidence>
<evidence type="ECO:0000313" key="2">
    <source>
        <dbReference type="EMBL" id="SDF79110.1"/>
    </source>
</evidence>
<feature type="compositionally biased region" description="Polar residues" evidence="1">
    <location>
        <begin position="154"/>
        <end position="163"/>
    </location>
</feature>
<dbReference type="Proteomes" id="UP000199076">
    <property type="component" value="Unassembled WGS sequence"/>
</dbReference>
<accession>A0A1G7P104</accession>
<feature type="region of interest" description="Disordered" evidence="1">
    <location>
        <begin position="218"/>
        <end position="238"/>
    </location>
</feature>
<gene>
    <name evidence="2" type="ORF">SAMN05216218_109202</name>
</gene>
<dbReference type="AlphaFoldDB" id="A0A1G7P104"/>
<feature type="compositionally biased region" description="Basic and acidic residues" evidence="1">
    <location>
        <begin position="218"/>
        <end position="227"/>
    </location>
</feature>
<dbReference type="STRING" id="660518.SAMN05216218_109202"/>
<feature type="region of interest" description="Disordered" evidence="1">
    <location>
        <begin position="141"/>
        <end position="167"/>
    </location>
</feature>
<protein>
    <submittedName>
        <fullName evidence="2">Uncharacterized protein</fullName>
    </submittedName>
</protein>
<name>A0A1G7P104_9EURY</name>